<evidence type="ECO:0000313" key="3">
    <source>
        <dbReference type="Ensembl" id="ENSCCNP00000032775.1"/>
    </source>
</evidence>
<evidence type="ECO:0000259" key="2">
    <source>
        <dbReference type="Pfam" id="PF15084"/>
    </source>
</evidence>
<dbReference type="Ensembl" id="ENSCCNT00000041135.1">
    <property type="protein sequence ID" value="ENSCCNP00000032775.1"/>
    <property type="gene ID" value="ENSCCNG00000031076.1"/>
</dbReference>
<accession>A0A8C0XV45</accession>
<proteinExistence type="predicted"/>
<feature type="compositionally biased region" description="Basic and acidic residues" evidence="1">
    <location>
        <begin position="275"/>
        <end position="289"/>
    </location>
</feature>
<dbReference type="PANTHER" id="PTHR33667">
    <property type="entry name" value="SI:DKEY-57N24.6"/>
    <property type="match status" value="1"/>
</dbReference>
<feature type="region of interest" description="Disordered" evidence="1">
    <location>
        <begin position="238"/>
        <end position="301"/>
    </location>
</feature>
<protein>
    <recommendedName>
        <fullName evidence="2">DUF4550 domain-containing protein</fullName>
    </recommendedName>
</protein>
<feature type="region of interest" description="Disordered" evidence="1">
    <location>
        <begin position="329"/>
        <end position="354"/>
    </location>
</feature>
<organism evidence="3">
    <name type="scientific">Castor canadensis</name>
    <name type="common">American beaver</name>
    <dbReference type="NCBI Taxonomy" id="51338"/>
    <lineage>
        <taxon>Eukaryota</taxon>
        <taxon>Metazoa</taxon>
        <taxon>Chordata</taxon>
        <taxon>Craniata</taxon>
        <taxon>Vertebrata</taxon>
        <taxon>Euteleostomi</taxon>
        <taxon>Mammalia</taxon>
        <taxon>Eutheria</taxon>
        <taxon>Euarchontoglires</taxon>
        <taxon>Glires</taxon>
        <taxon>Rodentia</taxon>
        <taxon>Castorimorpha</taxon>
        <taxon>Castoridae</taxon>
        <taxon>Castor</taxon>
    </lineage>
</organism>
<feature type="compositionally biased region" description="Basic and acidic residues" evidence="1">
    <location>
        <begin position="250"/>
        <end position="268"/>
    </location>
</feature>
<evidence type="ECO:0000256" key="1">
    <source>
        <dbReference type="SAM" id="MobiDB-lite"/>
    </source>
</evidence>
<name>A0A8C0XV45_CASCN</name>
<dbReference type="AlphaFoldDB" id="A0A8C0XV45"/>
<sequence length="1072" mass="123237">MSLHAWEWEDEDRASMEPMSSLASLYQSLSDCDMEEYLRARARAQESDSDDQYSSMGSFVETASTFDSDVPHVVPCKFIISLAFPVNVGQKGKFTNVTDKYKRHFKVESRVAKARRFYHIEYFILPDDEEPKIVDIVLFPTVAKVFLESGAKTMKPCQTFNINVTKELLKKINFHKVILRLWDTKDKVSKKVRYYRLKATGYSEDTGSYGKSEILEVRHLVLNQKRLFEMGPEKANSLTEEWDQEYAPGKQEKAEKHSKSPQDSHQAEPETSSRNSEEYEKSLKMDDFTSFRPPTTSVAGTTMMEIKESIEKTSLTSLTNILERHRSQIKGKESEWKRKSPQRGKKSRAEEETDSKLAEAWKQSAFSLQLAVMPLLAGWQTVLNRGSEKSANILDCFLTLKTEVPIMTEEQKQDLNPLTIKIKCASCLPSQPVPIHELERLCAPVYCRYQFDKTPVHKTKGEPHGTHVYFQDINVIFLGAMHLSDLREYLEGPPMVVEVHDRDRKSEEYFRKPTPFGEDPLDPYFNLQALISLKETEENPFESQNKTWDPYGVARVSFADLLLGHKYLNLAVPIHSCEPNSARHSQDTRNKKAVGFQDPTDVLQLSPMPMGNYLEANSQLKLRVDIAVPLGAGAKSPDIDLVGTQFGRIIFVFDSKKLFLLRSLLQDITRINAKALELDSYPTKNIQQILSAFKMRVKIQDQEDLDVLTGFHLVDGKIHLFILEGLADQGSRQLWESHQSRILPSEHGACKVLYDSRLLFRHRLYTDLETILYRVHLFRPLLLLTRHAGLYVHGVVPRRAFHALARVYDICYNSTRLKEVIVRGLLPSSAMIKDLSQEFGMPISQEDLTDAKLLVISPPPSLYVEDFQSRASILTLEIRTHQEKYLQWRNKNITEAYQVIKKPRKSMVNVIRILPPLNKAVYNYSIQALNSTELAKKEMYQEMAKEPGKRFTYSQNYLSAMVEPQDSKEEEKKAQKKSRQAWITANGFQVWGLHSNIENQHQDLRLPAIGGLNEEWKENALFANVLKPVLDRERWSWDWRHLDFDLYKKPPPFFELVPPAAPKAVTGKTTAF</sequence>
<reference evidence="3" key="1">
    <citation type="submission" date="2023-09" db="UniProtKB">
        <authorList>
            <consortium name="Ensembl"/>
        </authorList>
    </citation>
    <scope>IDENTIFICATION</scope>
</reference>
<feature type="domain" description="DUF4550" evidence="2">
    <location>
        <begin position="116"/>
        <end position="199"/>
    </location>
</feature>
<dbReference type="Pfam" id="PF15084">
    <property type="entry name" value="DUF4550"/>
    <property type="match status" value="1"/>
</dbReference>
<dbReference type="PANTHER" id="PTHR33667:SF7">
    <property type="entry name" value="RIKEN CDNA 1810020O05 GENE"/>
    <property type="match status" value="1"/>
</dbReference>
<feature type="compositionally biased region" description="Basic and acidic residues" evidence="1">
    <location>
        <begin position="329"/>
        <end position="338"/>
    </location>
</feature>
<dbReference type="InterPro" id="IPR027876">
    <property type="entry name" value="DUF4550"/>
</dbReference>